<feature type="compositionally biased region" description="Polar residues" evidence="1">
    <location>
        <begin position="1"/>
        <end position="14"/>
    </location>
</feature>
<dbReference type="VEuPathDB" id="FungiDB:MGYG_04414"/>
<dbReference type="AlphaFoldDB" id="E4USV8"/>
<name>E4USV8_ARTGP</name>
<dbReference type="GeneID" id="10029527"/>
<evidence type="ECO:0000313" key="3">
    <source>
        <dbReference type="Proteomes" id="UP000002669"/>
    </source>
</evidence>
<keyword evidence="3" id="KW-1185">Reference proteome</keyword>
<evidence type="ECO:0000256" key="1">
    <source>
        <dbReference type="SAM" id="MobiDB-lite"/>
    </source>
</evidence>
<dbReference type="EMBL" id="DS989824">
    <property type="protein sequence ID" value="EFR01407.1"/>
    <property type="molecule type" value="Genomic_DNA"/>
</dbReference>
<evidence type="ECO:0000313" key="2">
    <source>
        <dbReference type="EMBL" id="EFR01407.1"/>
    </source>
</evidence>
<gene>
    <name evidence="2" type="ORF">MGYG_04414</name>
</gene>
<dbReference type="HOGENOM" id="CLU_1906247_0_0_1"/>
<sequence length="133" mass="15217">MRKLSFESTETTFVVPQRANEDDPGRVQKNYHSGRPKRRENIRTETPASSEDPRETVRCSLPSHLWRKGWKGFAEYGRTATILLPFIPTAWPIVCLTNPCIFPVAAEPQHEYGVQLPYCIVGSEVTGWWKRAS</sequence>
<dbReference type="InParanoid" id="E4USV8"/>
<proteinExistence type="predicted"/>
<dbReference type="RefSeq" id="XP_003174237.1">
    <property type="nucleotide sequence ID" value="XM_003174189.1"/>
</dbReference>
<accession>E4USV8</accession>
<dbReference type="Proteomes" id="UP000002669">
    <property type="component" value="Unassembled WGS sequence"/>
</dbReference>
<protein>
    <submittedName>
        <fullName evidence="2">Uncharacterized protein</fullName>
    </submittedName>
</protein>
<feature type="region of interest" description="Disordered" evidence="1">
    <location>
        <begin position="1"/>
        <end position="57"/>
    </location>
</feature>
<organism evidence="3">
    <name type="scientific">Arthroderma gypseum (strain ATCC MYA-4604 / CBS 118893)</name>
    <name type="common">Microsporum gypseum</name>
    <dbReference type="NCBI Taxonomy" id="535722"/>
    <lineage>
        <taxon>Eukaryota</taxon>
        <taxon>Fungi</taxon>
        <taxon>Dikarya</taxon>
        <taxon>Ascomycota</taxon>
        <taxon>Pezizomycotina</taxon>
        <taxon>Eurotiomycetes</taxon>
        <taxon>Eurotiomycetidae</taxon>
        <taxon>Onygenales</taxon>
        <taxon>Arthrodermataceae</taxon>
        <taxon>Nannizzia</taxon>
    </lineage>
</organism>
<reference evidence="3" key="1">
    <citation type="journal article" date="2012" name="MBio">
        <title>Comparative genome analysis of Trichophyton rubrum and related dermatophytes reveals candidate genes involved in infection.</title>
        <authorList>
            <person name="Martinez D.A."/>
            <person name="Oliver B.G."/>
            <person name="Graeser Y."/>
            <person name="Goldberg J.M."/>
            <person name="Li W."/>
            <person name="Martinez-Rossi N.M."/>
            <person name="Monod M."/>
            <person name="Shelest E."/>
            <person name="Barton R.C."/>
            <person name="Birch E."/>
            <person name="Brakhage A.A."/>
            <person name="Chen Z."/>
            <person name="Gurr S.J."/>
            <person name="Heiman D."/>
            <person name="Heitman J."/>
            <person name="Kosti I."/>
            <person name="Rossi A."/>
            <person name="Saif S."/>
            <person name="Samalova M."/>
            <person name="Saunders C.W."/>
            <person name="Shea T."/>
            <person name="Summerbell R.C."/>
            <person name="Xu J."/>
            <person name="Young S."/>
            <person name="Zeng Q."/>
            <person name="Birren B.W."/>
            <person name="Cuomo C.A."/>
            <person name="White T.C."/>
        </authorList>
    </citation>
    <scope>NUCLEOTIDE SEQUENCE [LARGE SCALE GENOMIC DNA]</scope>
    <source>
        <strain evidence="3">ATCC MYA-4604 / CBS 118893</strain>
    </source>
</reference>